<dbReference type="Proteomes" id="UP000076078">
    <property type="component" value="Unassembled WGS sequence"/>
</dbReference>
<evidence type="ECO:0000313" key="2">
    <source>
        <dbReference type="Proteomes" id="UP000076078"/>
    </source>
</evidence>
<keyword evidence="2" id="KW-1185">Reference proteome</keyword>
<name>A0A151Z642_TIELA</name>
<protein>
    <submittedName>
        <fullName evidence="1">Uncharacterized protein</fullName>
    </submittedName>
</protein>
<gene>
    <name evidence="1" type="ORF">DLAC_10090</name>
</gene>
<comment type="caution">
    <text evidence="1">The sequence shown here is derived from an EMBL/GenBank/DDBJ whole genome shotgun (WGS) entry which is preliminary data.</text>
</comment>
<accession>A0A151Z642</accession>
<dbReference type="OMA" id="SITIWNQ"/>
<dbReference type="InParanoid" id="A0A151Z642"/>
<dbReference type="SUPFAM" id="SSF55729">
    <property type="entry name" value="Acyl-CoA N-acyltransferases (Nat)"/>
    <property type="match status" value="1"/>
</dbReference>
<dbReference type="InterPro" id="IPR016181">
    <property type="entry name" value="Acyl_CoA_acyltransferase"/>
</dbReference>
<dbReference type="EMBL" id="LODT01000041">
    <property type="protein sequence ID" value="KYQ89426.1"/>
    <property type="molecule type" value="Genomic_DNA"/>
</dbReference>
<dbReference type="OrthoDB" id="19024at2759"/>
<reference evidence="1 2" key="1">
    <citation type="submission" date="2015-12" db="EMBL/GenBank/DDBJ databases">
        <title>Dictyostelia acquired genes for synthesis and detection of signals that induce cell-type specialization by lateral gene transfer from prokaryotes.</title>
        <authorList>
            <person name="Gloeckner G."/>
            <person name="Schaap P."/>
        </authorList>
    </citation>
    <scope>NUCLEOTIDE SEQUENCE [LARGE SCALE GENOMIC DNA]</scope>
    <source>
        <strain evidence="1 2">TK</strain>
    </source>
</reference>
<dbReference type="AlphaFoldDB" id="A0A151Z642"/>
<sequence>MINTTLSKLKTVIASVQPQVKDVVKEGLKNRFFLRNYSTDDYEAIKDIPRVPVFLEKDEGVIAVSHPIDFTYRPKLTKDHIIKVVEDTQNEGAVVGSFCMSQKNVKVFGKEKKLYYVFDYSVRKDYRDQKITTLFNNHVEKTMKQEVLDNPECPPFFYASGTKDNIATKKRMSDLGIVPFCTQVQSGWKVDTKIDLPALPSDIEVQVRVEESVEKINKSWTNAFKDYNFTPMDFSDILDHCKQYCKKTYVLQFTKKGSNEVVVESSITIWNQDLLYTLKDSNGKVSPHRQLICCYSVGEEQYKDLAFQYLLKKVHNEQLKEGIDYLFIGLPETDPLIHHFPLIPGIRSLQFNGYLNVNNPKDQELLKEAEEKKIPMWNDPRDFGSLFLYKEKNEAQSL</sequence>
<proteinExistence type="predicted"/>
<organism evidence="1 2">
    <name type="scientific">Tieghemostelium lacteum</name>
    <name type="common">Slime mold</name>
    <name type="synonym">Dictyostelium lacteum</name>
    <dbReference type="NCBI Taxonomy" id="361077"/>
    <lineage>
        <taxon>Eukaryota</taxon>
        <taxon>Amoebozoa</taxon>
        <taxon>Evosea</taxon>
        <taxon>Eumycetozoa</taxon>
        <taxon>Dictyostelia</taxon>
        <taxon>Dictyosteliales</taxon>
        <taxon>Raperosteliaceae</taxon>
        <taxon>Tieghemostelium</taxon>
    </lineage>
</organism>
<evidence type="ECO:0000313" key="1">
    <source>
        <dbReference type="EMBL" id="KYQ89426.1"/>
    </source>
</evidence>